<protein>
    <submittedName>
        <fullName evidence="1">Uncharacterized protein</fullName>
    </submittedName>
</protein>
<dbReference type="Proteomes" id="UP001056120">
    <property type="component" value="Linkage Group LG12"/>
</dbReference>
<proteinExistence type="predicted"/>
<reference evidence="2" key="1">
    <citation type="journal article" date="2022" name="Mol. Ecol. Resour.">
        <title>The genomes of chicory, endive, great burdock and yacon provide insights into Asteraceae palaeo-polyploidization history and plant inulin production.</title>
        <authorList>
            <person name="Fan W."/>
            <person name="Wang S."/>
            <person name="Wang H."/>
            <person name="Wang A."/>
            <person name="Jiang F."/>
            <person name="Liu H."/>
            <person name="Zhao H."/>
            <person name="Xu D."/>
            <person name="Zhang Y."/>
        </authorList>
    </citation>
    <scope>NUCLEOTIDE SEQUENCE [LARGE SCALE GENOMIC DNA]</scope>
    <source>
        <strain evidence="2">cv. Yunnan</strain>
    </source>
</reference>
<sequence length="458" mass="51404">MTIMSLYFFFHFLLSGAVSNKIGVNFGRVGNNLPSPSRSIELLQIMKAGRVKLYDADHEILRLLATKNIEVTIMVTNDEISGIANNQQVADQWIHDHILNHYPGTMIRYVLVGNEVLSYTSTDQDIQIMKDLVPAMGRIRATLKNLGINNIKVGTPLAMDVMESTFPPSSGVFKPEIVHEIVPILNFLRGTNSFFFLDVYPFLAWADNPRSINLDYALLEENQTYKDPGSGLTYTNLLDQMIDSVYFAMAKLGYNNVKIAIGETGWPHEGDLNHHGASKENAAKYNRNVIRKMTAVPPKGTPVQPGFIIPTFIFSLYDENEKTGPDSERHWGLLQRSIKNQTMESKFTFKILLLQLCLCFLTVSTLHHHGPASYEAANESRPPFNDSLEDLLEELLGSEITRRYLEEKKYISAGALKRDQPACDGGGKGEAYTKSGSCTPPSSNPYNRGCSKYYRCER</sequence>
<name>A0ACB9HGG9_9ASTR</name>
<reference evidence="1 2" key="2">
    <citation type="journal article" date="2022" name="Mol. Ecol. Resour.">
        <title>The genomes of chicory, endive, great burdock and yacon provide insights into Asteraceae paleo-polyploidization history and plant inulin production.</title>
        <authorList>
            <person name="Fan W."/>
            <person name="Wang S."/>
            <person name="Wang H."/>
            <person name="Wang A."/>
            <person name="Jiang F."/>
            <person name="Liu H."/>
            <person name="Zhao H."/>
            <person name="Xu D."/>
            <person name="Zhang Y."/>
        </authorList>
    </citation>
    <scope>NUCLEOTIDE SEQUENCE [LARGE SCALE GENOMIC DNA]</scope>
    <source>
        <strain evidence="2">cv. Yunnan</strain>
        <tissue evidence="1">Leaves</tissue>
    </source>
</reference>
<accession>A0ACB9HGG9</accession>
<organism evidence="1 2">
    <name type="scientific">Smallanthus sonchifolius</name>
    <dbReference type="NCBI Taxonomy" id="185202"/>
    <lineage>
        <taxon>Eukaryota</taxon>
        <taxon>Viridiplantae</taxon>
        <taxon>Streptophyta</taxon>
        <taxon>Embryophyta</taxon>
        <taxon>Tracheophyta</taxon>
        <taxon>Spermatophyta</taxon>
        <taxon>Magnoliopsida</taxon>
        <taxon>eudicotyledons</taxon>
        <taxon>Gunneridae</taxon>
        <taxon>Pentapetalae</taxon>
        <taxon>asterids</taxon>
        <taxon>campanulids</taxon>
        <taxon>Asterales</taxon>
        <taxon>Asteraceae</taxon>
        <taxon>Asteroideae</taxon>
        <taxon>Heliantheae alliance</taxon>
        <taxon>Millerieae</taxon>
        <taxon>Smallanthus</taxon>
    </lineage>
</organism>
<keyword evidence="2" id="KW-1185">Reference proteome</keyword>
<evidence type="ECO:0000313" key="2">
    <source>
        <dbReference type="Proteomes" id="UP001056120"/>
    </source>
</evidence>
<gene>
    <name evidence="1" type="ORF">L1987_37550</name>
</gene>
<dbReference type="EMBL" id="CM042029">
    <property type="protein sequence ID" value="KAI3794909.1"/>
    <property type="molecule type" value="Genomic_DNA"/>
</dbReference>
<evidence type="ECO:0000313" key="1">
    <source>
        <dbReference type="EMBL" id="KAI3794909.1"/>
    </source>
</evidence>
<comment type="caution">
    <text evidence="1">The sequence shown here is derived from an EMBL/GenBank/DDBJ whole genome shotgun (WGS) entry which is preliminary data.</text>
</comment>